<dbReference type="Gene3D" id="3.40.50.300">
    <property type="entry name" value="P-loop containing nucleotide triphosphate hydrolases"/>
    <property type="match status" value="1"/>
</dbReference>
<dbReference type="Proteomes" id="UP000199459">
    <property type="component" value="Unassembled WGS sequence"/>
</dbReference>
<gene>
    <name evidence="1" type="ORF">SAMN05216325_12915</name>
</gene>
<organism evidence="1 2">
    <name type="scientific">Nitrosomonas marina</name>
    <dbReference type="NCBI Taxonomy" id="917"/>
    <lineage>
        <taxon>Bacteria</taxon>
        <taxon>Pseudomonadati</taxon>
        <taxon>Pseudomonadota</taxon>
        <taxon>Betaproteobacteria</taxon>
        <taxon>Nitrosomonadales</taxon>
        <taxon>Nitrosomonadaceae</taxon>
        <taxon>Nitrosomonas</taxon>
    </lineage>
</organism>
<reference evidence="1 2" key="1">
    <citation type="submission" date="2016-10" db="EMBL/GenBank/DDBJ databases">
        <authorList>
            <person name="de Groot N.N."/>
        </authorList>
    </citation>
    <scope>NUCLEOTIDE SEQUENCE [LARGE SCALE GENOMIC DNA]</scope>
    <source>
        <strain evidence="1 2">Nm22</strain>
    </source>
</reference>
<accession>A0A1H8I5W3</accession>
<protein>
    <submittedName>
        <fullName evidence="1">AAA domain-containing protein</fullName>
    </submittedName>
</protein>
<name>A0A1H8I5W3_9PROT</name>
<sequence length="362" mass="40126">MAKAPDCEPPEEKFDLSKFNVTNMVDEMKKQMRDDVFVLDGVALQGQATALYAKPNTGKTLLTIKMLTDSVEAGRIDGQNVYYVNADDSFKGAVTKGEIFKNHNINMLVPGFNDFDPKNFTRHMDQMVIDNTANGTIIVLDTLKKFTNLMNKDGCSNFMAVARRFVTGGGTLILLAHTNKRRDDDKRLVAGGTSDVIDDADCAYLIDSNTPKQDDTEKVVVFENIKNRGNVERELCFTYSIEQRPYGYLLDSVSRRSGADMSNAKAEAEAAKQFEKDEAAIDAIAEVLSNGAKPKTELIRDANQSSGISQAVLRKVLERYTGTAKKKRSVWGVTISEHNTKTYYLLSNAATAEDYVNAKEGY</sequence>
<dbReference type="InterPro" id="IPR027417">
    <property type="entry name" value="P-loop_NTPase"/>
</dbReference>
<dbReference type="AlphaFoldDB" id="A0A1H8I5W3"/>
<evidence type="ECO:0000313" key="1">
    <source>
        <dbReference type="EMBL" id="SEN63682.1"/>
    </source>
</evidence>
<dbReference type="SUPFAM" id="SSF52540">
    <property type="entry name" value="P-loop containing nucleoside triphosphate hydrolases"/>
    <property type="match status" value="1"/>
</dbReference>
<dbReference type="EMBL" id="FOCP01000029">
    <property type="protein sequence ID" value="SEN63682.1"/>
    <property type="molecule type" value="Genomic_DNA"/>
</dbReference>
<proteinExistence type="predicted"/>
<evidence type="ECO:0000313" key="2">
    <source>
        <dbReference type="Proteomes" id="UP000199459"/>
    </source>
</evidence>